<evidence type="ECO:0000313" key="6">
    <source>
        <dbReference type="EMBL" id="CBI00741.1"/>
    </source>
</evidence>
<dbReference type="PANTHER" id="PTHR12213">
    <property type="entry name" value="CORRINOID ADENOSYLTRANSFERASE"/>
    <property type="match status" value="1"/>
</dbReference>
<protein>
    <submittedName>
        <fullName evidence="5">Putative Cob(I)yrinic acid a,c-diamide adenosyltransferase</fullName>
        <ecNumber evidence="5">2.5.1.17</ecNumber>
    </submittedName>
</protein>
<dbReference type="InterPro" id="IPR036451">
    <property type="entry name" value="CblAdoTrfase-like_sf"/>
</dbReference>
<dbReference type="PANTHER" id="PTHR12213:SF0">
    <property type="entry name" value="CORRINOID ADENOSYLTRANSFERASE MMAB"/>
    <property type="match status" value="1"/>
</dbReference>
<evidence type="ECO:0000256" key="2">
    <source>
        <dbReference type="ARBA" id="ARBA00022741"/>
    </source>
</evidence>
<dbReference type="GO" id="GO:0005524">
    <property type="term" value="F:ATP binding"/>
    <property type="evidence" value="ECO:0007669"/>
    <property type="project" value="UniProtKB-KW"/>
</dbReference>
<gene>
    <name evidence="5" type="primary">meaD</name>
    <name evidence="5" type="ORF">CARN1_1948</name>
    <name evidence="6" type="ORF">CARN4_1683</name>
</gene>
<keyword evidence="2" id="KW-0547">Nucleotide-binding</keyword>
<evidence type="ECO:0000313" key="5">
    <source>
        <dbReference type="EMBL" id="CBH74061.1"/>
    </source>
</evidence>
<dbReference type="EMBL" id="CABL01000001">
    <property type="protein sequence ID" value="CBH74061.1"/>
    <property type="molecule type" value="Genomic_DNA"/>
</dbReference>
<dbReference type="NCBIfam" id="TIGR00636">
    <property type="entry name" value="PduO_Nterm"/>
    <property type="match status" value="1"/>
</dbReference>
<dbReference type="Pfam" id="PF01923">
    <property type="entry name" value="Cob_adeno_trans"/>
    <property type="match status" value="1"/>
</dbReference>
<sequence>MAGPPARGREAERTMPKLTRIYTRTGDDGSTGLVGGQRIAKNSLRIETYGTVDELSSAVGLARTEMRPLLAKHARAQRLDAWLDWVQDALFNLGSDLATLPGNRWEGMPLTSSEDVRALERAIDEAQRDLEPLANFIHPGGAPTGAFLHLARTVCRRAERLLVTLRAEEEGLSIESLHFLNRLSDALFVWSRWINAELHEPEYLWNPKSAPPAP</sequence>
<evidence type="ECO:0000259" key="4">
    <source>
        <dbReference type="Pfam" id="PF01923"/>
    </source>
</evidence>
<dbReference type="EC" id="2.5.1.17" evidence="5"/>
<dbReference type="EMBL" id="CABO01000003">
    <property type="protein sequence ID" value="CBI00741.1"/>
    <property type="molecule type" value="Genomic_DNA"/>
</dbReference>
<accession>E6PC78</accession>
<feature type="domain" description="Cobalamin adenosyltransferase-like" evidence="4">
    <location>
        <begin position="21"/>
        <end position="193"/>
    </location>
</feature>
<dbReference type="SUPFAM" id="SSF89028">
    <property type="entry name" value="Cobalamin adenosyltransferase-like"/>
    <property type="match status" value="1"/>
</dbReference>
<dbReference type="Gene3D" id="1.20.1200.10">
    <property type="entry name" value="Cobalamin adenosyltransferase-like"/>
    <property type="match status" value="1"/>
</dbReference>
<keyword evidence="1 5" id="KW-0808">Transferase</keyword>
<dbReference type="AlphaFoldDB" id="E6PC78"/>
<organism evidence="5">
    <name type="scientific">mine drainage metagenome</name>
    <dbReference type="NCBI Taxonomy" id="410659"/>
    <lineage>
        <taxon>unclassified sequences</taxon>
        <taxon>metagenomes</taxon>
        <taxon>ecological metagenomes</taxon>
    </lineage>
</organism>
<evidence type="ECO:0000256" key="3">
    <source>
        <dbReference type="ARBA" id="ARBA00022840"/>
    </source>
</evidence>
<dbReference type="InterPro" id="IPR029499">
    <property type="entry name" value="PduO-typ"/>
</dbReference>
<keyword evidence="3" id="KW-0067">ATP-binding</keyword>
<proteinExistence type="predicted"/>
<evidence type="ECO:0000256" key="1">
    <source>
        <dbReference type="ARBA" id="ARBA00022679"/>
    </source>
</evidence>
<reference evidence="5" key="1">
    <citation type="submission" date="2009-10" db="EMBL/GenBank/DDBJ databases">
        <title>Diversity of trophic interactions inside an arsenic-rich microbial ecosystem.</title>
        <authorList>
            <person name="Bertin P.N."/>
            <person name="Heinrich-Salmeron A."/>
            <person name="Pelletier E."/>
            <person name="Goulhen-Chollet F."/>
            <person name="Arsene-Ploetze F."/>
            <person name="Gallien S."/>
            <person name="Calteau A."/>
            <person name="Vallenet D."/>
            <person name="Casiot C."/>
            <person name="Chane-Woon-Ming B."/>
            <person name="Giloteaux L."/>
            <person name="Barakat M."/>
            <person name="Bonnefoy V."/>
            <person name="Bruneel O."/>
            <person name="Chandler M."/>
            <person name="Cleiss J."/>
            <person name="Duran R."/>
            <person name="Elbaz-Poulichet F."/>
            <person name="Fonknechten N."/>
            <person name="Lauga B."/>
            <person name="Mornico D."/>
            <person name="Ortet P."/>
            <person name="Schaeffer C."/>
            <person name="Siguier P."/>
            <person name="Alexander Thil Smith A."/>
            <person name="Van Dorsselaer A."/>
            <person name="Weissenbach J."/>
            <person name="Medigue C."/>
            <person name="Le Paslier D."/>
        </authorList>
    </citation>
    <scope>NUCLEOTIDE SEQUENCE</scope>
</reference>
<name>E6PC78_9ZZZZ</name>
<dbReference type="InterPro" id="IPR016030">
    <property type="entry name" value="CblAdoTrfase-like"/>
</dbReference>
<dbReference type="GO" id="GO:0008817">
    <property type="term" value="F:corrinoid adenosyltransferase activity"/>
    <property type="evidence" value="ECO:0007669"/>
    <property type="project" value="UniProtKB-EC"/>
</dbReference>
<comment type="caution">
    <text evidence="5">The sequence shown here is derived from an EMBL/GenBank/DDBJ whole genome shotgun (WGS) entry which is preliminary data.</text>
</comment>